<accession>A0ACC2XW00</accession>
<sequence length="217" mass="23519">MASRSAENIWQSVSAVLRGSALSTLNAGSSRIPTASRLSARFASTSASTPTARLQPLLPASTPALPALPTTTSEAVSLIQSSSTPQLGRYVLARLHSRNYLLHPRDILTVPHLKGSPPPGTILALNRILQVGSREFVIKAPEPDAAQKSALFGAQGDREVIPQEVVQCHVTVMEHTKSPMERKLLKKRRKGYKKTIENKQGWTRLRVGDVFVGSEAK</sequence>
<dbReference type="EMBL" id="JASBWV010000001">
    <property type="protein sequence ID" value="KAJ9127806.1"/>
    <property type="molecule type" value="Genomic_DNA"/>
</dbReference>
<keyword evidence="2" id="KW-1185">Reference proteome</keyword>
<reference evidence="1" key="1">
    <citation type="submission" date="2023-04" db="EMBL/GenBank/DDBJ databases">
        <title>Draft Genome sequencing of Naganishia species isolated from polar environments using Oxford Nanopore Technology.</title>
        <authorList>
            <person name="Leo P."/>
            <person name="Venkateswaran K."/>
        </authorList>
    </citation>
    <scope>NUCLEOTIDE SEQUENCE</scope>
    <source>
        <strain evidence="1">DBVPG 5303</strain>
    </source>
</reference>
<organism evidence="1 2">
    <name type="scientific">Naganishia onofrii</name>
    <dbReference type="NCBI Taxonomy" id="1851511"/>
    <lineage>
        <taxon>Eukaryota</taxon>
        <taxon>Fungi</taxon>
        <taxon>Dikarya</taxon>
        <taxon>Basidiomycota</taxon>
        <taxon>Agaricomycotina</taxon>
        <taxon>Tremellomycetes</taxon>
        <taxon>Filobasidiales</taxon>
        <taxon>Filobasidiaceae</taxon>
        <taxon>Naganishia</taxon>
    </lineage>
</organism>
<protein>
    <submittedName>
        <fullName evidence="1">Uncharacterized protein</fullName>
    </submittedName>
</protein>
<proteinExistence type="predicted"/>
<name>A0ACC2XW00_9TREE</name>
<comment type="caution">
    <text evidence="1">The sequence shown here is derived from an EMBL/GenBank/DDBJ whole genome shotgun (WGS) entry which is preliminary data.</text>
</comment>
<dbReference type="Proteomes" id="UP001234202">
    <property type="component" value="Unassembled WGS sequence"/>
</dbReference>
<gene>
    <name evidence="1" type="ORF">QFC24_000089</name>
</gene>
<evidence type="ECO:0000313" key="2">
    <source>
        <dbReference type="Proteomes" id="UP001234202"/>
    </source>
</evidence>
<evidence type="ECO:0000313" key="1">
    <source>
        <dbReference type="EMBL" id="KAJ9127806.1"/>
    </source>
</evidence>